<dbReference type="AlphaFoldDB" id="A0A1Y2SRM9"/>
<dbReference type="EMBL" id="MUBK01000001">
    <property type="protein sequence ID" value="OTA21796.1"/>
    <property type="molecule type" value="Genomic_DNA"/>
</dbReference>
<gene>
    <name evidence="1" type="ORF">Xbed_00043</name>
</gene>
<keyword evidence="2" id="KW-1185">Reference proteome</keyword>
<name>A0A1Y2SRM9_9GAMM</name>
<sequence length="34" mass="3921">MAECIVIHLVYLTSGENASIYNEYVHAVRLKNRL</sequence>
<evidence type="ECO:0000313" key="1">
    <source>
        <dbReference type="EMBL" id="OTA21796.1"/>
    </source>
</evidence>
<dbReference type="STRING" id="40578.Xbed_00043"/>
<accession>A0A1Y2SRM9</accession>
<comment type="caution">
    <text evidence="1">The sequence shown here is derived from an EMBL/GenBank/DDBJ whole genome shotgun (WGS) entry which is preliminary data.</text>
</comment>
<protein>
    <submittedName>
        <fullName evidence="1">Uncharacterized protein</fullName>
    </submittedName>
</protein>
<reference evidence="1 2" key="1">
    <citation type="submission" date="2017-01" db="EMBL/GenBank/DDBJ databases">
        <title>Deconstructing symbiosis and pathogenesis requirements using a combined genomic-metabolomic approach.</title>
        <authorList>
            <person name="Tobias N.J."/>
            <person name="Wolff H."/>
            <person name="Djahanschiri B."/>
            <person name="Ebersberger I."/>
            <person name="Bode H.B."/>
        </authorList>
    </citation>
    <scope>NUCLEOTIDE SEQUENCE [LARGE SCALE GENOMIC DNA]</scope>
    <source>
        <strain evidence="1 2">DSM 4764</strain>
    </source>
</reference>
<evidence type="ECO:0000313" key="2">
    <source>
        <dbReference type="Proteomes" id="UP000194204"/>
    </source>
</evidence>
<proteinExistence type="predicted"/>
<organism evidence="1 2">
    <name type="scientific">Xenorhabdus beddingii</name>
    <dbReference type="NCBI Taxonomy" id="40578"/>
    <lineage>
        <taxon>Bacteria</taxon>
        <taxon>Pseudomonadati</taxon>
        <taxon>Pseudomonadota</taxon>
        <taxon>Gammaproteobacteria</taxon>
        <taxon>Enterobacterales</taxon>
        <taxon>Morganellaceae</taxon>
        <taxon>Xenorhabdus</taxon>
    </lineage>
</organism>
<dbReference type="Proteomes" id="UP000194204">
    <property type="component" value="Unassembled WGS sequence"/>
</dbReference>